<dbReference type="PANTHER" id="PTHR18919">
    <property type="entry name" value="ACETYL-COA C-ACYLTRANSFERASE"/>
    <property type="match status" value="1"/>
</dbReference>
<evidence type="ECO:0000256" key="3">
    <source>
        <dbReference type="ARBA" id="ARBA00022679"/>
    </source>
</evidence>
<evidence type="ECO:0000313" key="11">
    <source>
        <dbReference type="Proteomes" id="UP000033716"/>
    </source>
</evidence>
<evidence type="ECO:0000313" key="10">
    <source>
        <dbReference type="EMBL" id="KJQ72394.1"/>
    </source>
</evidence>
<reference evidence="10 11" key="1">
    <citation type="submission" date="2015-02" db="EMBL/GenBank/DDBJ databases">
        <title>Evolution of amylase-binding proteins of oral streptococcal species.</title>
        <authorList>
            <person name="Haase E.M."/>
        </authorList>
    </citation>
    <scope>NUCLEOTIDE SEQUENCE [LARGE SCALE GENOMIC DNA]</scope>
    <source>
        <strain evidence="10 11">SK141</strain>
    </source>
</reference>
<evidence type="ECO:0000256" key="6">
    <source>
        <dbReference type="PIRSR" id="PIRSR000429-1"/>
    </source>
</evidence>
<dbReference type="InterPro" id="IPR016039">
    <property type="entry name" value="Thiolase-like"/>
</dbReference>
<dbReference type="InterPro" id="IPR002155">
    <property type="entry name" value="Thiolase"/>
</dbReference>
<evidence type="ECO:0000256" key="7">
    <source>
        <dbReference type="RuleBase" id="RU003557"/>
    </source>
</evidence>
<comment type="caution">
    <text evidence="10">The sequence shown here is derived from an EMBL/GenBank/DDBJ whole genome shotgun (WGS) entry which is preliminary data.</text>
</comment>
<proteinExistence type="inferred from homology"/>
<dbReference type="InterPro" id="IPR020613">
    <property type="entry name" value="Thiolase_CS"/>
</dbReference>
<dbReference type="Gene3D" id="3.40.47.10">
    <property type="match status" value="2"/>
</dbReference>
<evidence type="ECO:0000256" key="1">
    <source>
        <dbReference type="ARBA" id="ARBA00010982"/>
    </source>
</evidence>
<evidence type="ECO:0000256" key="2">
    <source>
        <dbReference type="ARBA" id="ARBA00012705"/>
    </source>
</evidence>
<dbReference type="EMBL" id="JYGR01000002">
    <property type="protein sequence ID" value="KJQ72394.1"/>
    <property type="molecule type" value="Genomic_DNA"/>
</dbReference>
<dbReference type="SUPFAM" id="SSF53901">
    <property type="entry name" value="Thiolase-like"/>
    <property type="match status" value="2"/>
</dbReference>
<gene>
    <name evidence="10" type="primary">atoB</name>
    <name evidence="10" type="ORF">TZ92_00311</name>
</gene>
<feature type="active site" description="Acyl-thioester intermediate" evidence="6">
    <location>
        <position position="92"/>
    </location>
</feature>
<dbReference type="GO" id="GO:0003985">
    <property type="term" value="F:acetyl-CoA C-acetyltransferase activity"/>
    <property type="evidence" value="ECO:0007669"/>
    <property type="project" value="UniProtKB-EC"/>
</dbReference>
<dbReference type="InterPro" id="IPR020615">
    <property type="entry name" value="Thiolase_acyl_enz_int_AS"/>
</dbReference>
<feature type="domain" description="Thiolase C-terminal" evidence="9">
    <location>
        <begin position="276"/>
        <end position="396"/>
    </location>
</feature>
<evidence type="ECO:0000256" key="5">
    <source>
        <dbReference type="ARBA" id="ARBA00030755"/>
    </source>
</evidence>
<dbReference type="AlphaFoldDB" id="A0A0F2D194"/>
<dbReference type="InterPro" id="IPR020617">
    <property type="entry name" value="Thiolase_C"/>
</dbReference>
<dbReference type="FunFam" id="3.40.47.10:FF:000010">
    <property type="entry name" value="Acetyl-CoA acetyltransferase (Thiolase)"/>
    <property type="match status" value="1"/>
</dbReference>
<feature type="active site" description="Proton acceptor" evidence="6">
    <location>
        <position position="353"/>
    </location>
</feature>
<organism evidence="10 11">
    <name type="scientific">Streptococcus oralis subsp. oralis</name>
    <dbReference type="NCBI Taxonomy" id="1891914"/>
    <lineage>
        <taxon>Bacteria</taxon>
        <taxon>Bacillati</taxon>
        <taxon>Bacillota</taxon>
        <taxon>Bacilli</taxon>
        <taxon>Lactobacillales</taxon>
        <taxon>Streptococcaceae</taxon>
        <taxon>Streptococcus</taxon>
    </lineage>
</organism>
<accession>A0A0F2D194</accession>
<keyword evidence="3 7" id="KW-0808">Transferase</keyword>
<protein>
    <recommendedName>
        <fullName evidence="2">acetyl-CoA C-acetyltransferase</fullName>
        <ecNumber evidence="2">2.3.1.9</ecNumber>
    </recommendedName>
    <alternativeName>
        <fullName evidence="5">Acetoacetyl-CoA thiolase</fullName>
    </alternativeName>
</protein>
<dbReference type="PROSITE" id="PS00737">
    <property type="entry name" value="THIOLASE_2"/>
    <property type="match status" value="1"/>
</dbReference>
<name>A0A0F2D194_STROR</name>
<dbReference type="PATRIC" id="fig|28037.214.peg.306"/>
<feature type="active site" description="Proton acceptor" evidence="6">
    <location>
        <position position="383"/>
    </location>
</feature>
<dbReference type="PIRSF" id="PIRSF000429">
    <property type="entry name" value="Ac-CoA_Ac_transf"/>
    <property type="match status" value="1"/>
</dbReference>
<dbReference type="Proteomes" id="UP000033716">
    <property type="component" value="Unassembled WGS sequence"/>
</dbReference>
<dbReference type="NCBIfam" id="TIGR01930">
    <property type="entry name" value="AcCoA-C-Actrans"/>
    <property type="match status" value="1"/>
</dbReference>
<evidence type="ECO:0000259" key="9">
    <source>
        <dbReference type="Pfam" id="PF02803"/>
    </source>
</evidence>
<dbReference type="InterPro" id="IPR020616">
    <property type="entry name" value="Thiolase_N"/>
</dbReference>
<dbReference type="InterPro" id="IPR020610">
    <property type="entry name" value="Thiolase_AS"/>
</dbReference>
<comment type="similarity">
    <text evidence="1 7">Belongs to the thiolase-like superfamily. Thiolase family.</text>
</comment>
<evidence type="ECO:0000256" key="4">
    <source>
        <dbReference type="ARBA" id="ARBA00023315"/>
    </source>
</evidence>
<keyword evidence="4 7" id="KW-0012">Acyltransferase</keyword>
<dbReference type="PROSITE" id="PS00098">
    <property type="entry name" value="THIOLASE_1"/>
    <property type="match status" value="1"/>
</dbReference>
<dbReference type="Pfam" id="PF02803">
    <property type="entry name" value="Thiolase_C"/>
    <property type="match status" value="1"/>
</dbReference>
<sequence>MGAVMKDVVIVSAVRTPIGSFGGSLKNVSAVDLGALVIKSALEKANVKPEQVDEVIMGNVLGAGLGQNVARQMSVHAGLPEFTPAFTINKVCGSGLKAVQLAAQAIRCGDADIIVAGGAENMSQAPYVLPSFRWGGRMGDSKVVDTMLKDGLSDAFNEYHMGITAENVAEEYGVSREEQDALALESQKRAVAAIESGRFKEEIVPVVIPQRKGNLIVFDTDEYPRKDASLESLSKLGSVFKKDGSVTAGNASGINDGAAAVLIMSAEKAKELGLPVIVRIRSYASVGLDPKMMGCGPIYATRKALEKGNLTVDDLDLIESNEAFAAQACAVGKTLGFNTDIVNVNGGAIALGHPIGASGCRILVTLVHEMMKRDAKTGLATLCIGGGMGTALIVER</sequence>
<dbReference type="PANTHER" id="PTHR18919:SF107">
    <property type="entry name" value="ACETYL-COA ACETYLTRANSFERASE, CYTOSOLIC"/>
    <property type="match status" value="1"/>
</dbReference>
<feature type="domain" description="Thiolase N-terminal" evidence="8">
    <location>
        <begin position="8"/>
        <end position="266"/>
    </location>
</feature>
<dbReference type="PROSITE" id="PS00099">
    <property type="entry name" value="THIOLASE_3"/>
    <property type="match status" value="1"/>
</dbReference>
<dbReference type="EC" id="2.3.1.9" evidence="2"/>
<dbReference type="CDD" id="cd00751">
    <property type="entry name" value="thiolase"/>
    <property type="match status" value="1"/>
</dbReference>
<evidence type="ECO:0000259" key="8">
    <source>
        <dbReference type="Pfam" id="PF00108"/>
    </source>
</evidence>
<dbReference type="Pfam" id="PF00108">
    <property type="entry name" value="Thiolase_N"/>
    <property type="match status" value="1"/>
</dbReference>